<evidence type="ECO:0000313" key="2">
    <source>
        <dbReference type="Proteomes" id="UP000222133"/>
    </source>
</evidence>
<proteinExistence type="predicted"/>
<protein>
    <submittedName>
        <fullName evidence="1">Uncharacterized protein</fullName>
    </submittedName>
</protein>
<dbReference type="Proteomes" id="UP000222133">
    <property type="component" value="Segment"/>
</dbReference>
<keyword evidence="2" id="KW-1185">Reference proteome</keyword>
<gene>
    <name evidence="1" type="ORF">ST32_0022</name>
</gene>
<dbReference type="EMBL" id="MF044458">
    <property type="protein sequence ID" value="AWP47858.1"/>
    <property type="molecule type" value="Genomic_DNA"/>
</dbReference>
<organism evidence="1 2">
    <name type="scientific">Escherichia phage ST32</name>
    <dbReference type="NCBI Taxonomy" id="2005048"/>
    <lineage>
        <taxon>Viruses</taxon>
        <taxon>Duplodnaviria</taxon>
        <taxon>Heunggongvirae</taxon>
        <taxon>Uroviricota</taxon>
        <taxon>Caudoviricetes</taxon>
        <taxon>Chaseviridae</taxon>
        <taxon>Cleopatravirinae</taxon>
        <taxon>Carltongylesvirus</taxon>
        <taxon>Carltongylesvirus ST32</taxon>
    </lineage>
</organism>
<reference evidence="2" key="1">
    <citation type="submission" date="2017-05" db="EMBL/GenBank/DDBJ databases">
        <title>ST32 complete genome sequence.</title>
        <authorList>
            <person name="Liu X."/>
            <person name="Liu H."/>
        </authorList>
    </citation>
    <scope>NUCLEOTIDE SEQUENCE [LARGE SCALE GENOMIC DNA]</scope>
</reference>
<evidence type="ECO:0000313" key="1">
    <source>
        <dbReference type="EMBL" id="AWP47858.1"/>
    </source>
</evidence>
<accession>A0A2U9DTL5</accession>
<name>A0A2U9DTL5_9CAUD</name>
<sequence length="77" mass="8724">MTSSEFTIDGVPYLLESSCEYRHWSVIRDRVVKFLERVGKDAAILTTATVEGTTEINRELVSFKLTINPTGNPFRES</sequence>